<dbReference type="InterPro" id="IPR059000">
    <property type="entry name" value="ATPase_P-type_domA"/>
</dbReference>
<dbReference type="InterPro" id="IPR050510">
    <property type="entry name" value="Cation_transp_ATPase_P-type"/>
</dbReference>
<feature type="transmembrane region" description="Helical" evidence="9">
    <location>
        <begin position="151"/>
        <end position="169"/>
    </location>
</feature>
<dbReference type="AlphaFoldDB" id="A0A5C6UGU4"/>
<dbReference type="PANTHER" id="PTHR43294">
    <property type="entry name" value="SODIUM/POTASSIUM-TRANSPORTING ATPASE SUBUNIT ALPHA"/>
    <property type="match status" value="1"/>
</dbReference>
<evidence type="ECO:0000313" key="11">
    <source>
        <dbReference type="EMBL" id="TXC71983.1"/>
    </source>
</evidence>
<evidence type="ECO:0000256" key="3">
    <source>
        <dbReference type="ARBA" id="ARBA00022692"/>
    </source>
</evidence>
<comment type="caution">
    <text evidence="11">The sequence shown here is derived from an EMBL/GenBank/DDBJ whole genome shotgun (WGS) entry which is preliminary data.</text>
</comment>
<reference evidence="11 12" key="1">
    <citation type="journal article" date="2013" name="Antonie Van Leeuwenhoek">
        <title>Sphingomonas ginsenosidivorax sp. nov., with the ability to transform ginsenosides.</title>
        <authorList>
            <person name="Jin X.F."/>
            <person name="Kim J.K."/>
            <person name="Liu Q.M."/>
            <person name="Kang M.S."/>
            <person name="He D."/>
            <person name="Jin F.X."/>
            <person name="Kim S.C."/>
            <person name="Im W.T."/>
        </authorList>
    </citation>
    <scope>NUCLEOTIDE SEQUENCE [LARGE SCALE GENOMIC DNA]</scope>
    <source>
        <strain evidence="11 12">KHI67</strain>
    </source>
</reference>
<feature type="transmembrane region" description="Helical" evidence="9">
    <location>
        <begin position="825"/>
        <end position="844"/>
    </location>
</feature>
<evidence type="ECO:0000313" key="12">
    <source>
        <dbReference type="Proteomes" id="UP000321250"/>
    </source>
</evidence>
<dbReference type="GO" id="GO:1990573">
    <property type="term" value="P:potassium ion import across plasma membrane"/>
    <property type="evidence" value="ECO:0007669"/>
    <property type="project" value="TreeGrafter"/>
</dbReference>
<keyword evidence="4" id="KW-0547">Nucleotide-binding</keyword>
<evidence type="ECO:0000256" key="8">
    <source>
        <dbReference type="ARBA" id="ARBA00023136"/>
    </source>
</evidence>
<comment type="subcellular location">
    <subcellularLocation>
        <location evidence="1">Membrane</location>
        <topology evidence="1">Multi-pass membrane protein</topology>
    </subcellularLocation>
</comment>
<dbReference type="Gene3D" id="3.40.1110.10">
    <property type="entry name" value="Calcium-transporting ATPase, cytoplasmic domain N"/>
    <property type="match status" value="1"/>
</dbReference>
<evidence type="ECO:0000259" key="10">
    <source>
        <dbReference type="SMART" id="SM00831"/>
    </source>
</evidence>
<protein>
    <submittedName>
        <fullName evidence="11">HAD-IC family P-type ATPase</fullName>
    </submittedName>
</protein>
<dbReference type="InterPro" id="IPR018303">
    <property type="entry name" value="ATPase_P-typ_P_site"/>
</dbReference>
<keyword evidence="6" id="KW-1278">Translocase</keyword>
<dbReference type="InterPro" id="IPR004014">
    <property type="entry name" value="ATPase_P-typ_cation-transptr_N"/>
</dbReference>
<dbReference type="InterPro" id="IPR023298">
    <property type="entry name" value="ATPase_P-typ_TM_dom_sf"/>
</dbReference>
<dbReference type="GO" id="GO:0030007">
    <property type="term" value="P:intracellular potassium ion homeostasis"/>
    <property type="evidence" value="ECO:0007669"/>
    <property type="project" value="TreeGrafter"/>
</dbReference>
<dbReference type="InterPro" id="IPR023214">
    <property type="entry name" value="HAD_sf"/>
</dbReference>
<dbReference type="GO" id="GO:0036376">
    <property type="term" value="P:sodium ion export across plasma membrane"/>
    <property type="evidence" value="ECO:0007669"/>
    <property type="project" value="TreeGrafter"/>
</dbReference>
<gene>
    <name evidence="11" type="ORF">FSB78_14225</name>
</gene>
<dbReference type="GO" id="GO:0006883">
    <property type="term" value="P:intracellular sodium ion homeostasis"/>
    <property type="evidence" value="ECO:0007669"/>
    <property type="project" value="TreeGrafter"/>
</dbReference>
<dbReference type="SFLD" id="SFLDS00003">
    <property type="entry name" value="Haloacid_Dehalogenase"/>
    <property type="match status" value="1"/>
</dbReference>
<feature type="domain" description="Cation-transporting P-type ATPase N-terminal" evidence="10">
    <location>
        <begin position="98"/>
        <end position="171"/>
    </location>
</feature>
<keyword evidence="7 9" id="KW-1133">Transmembrane helix</keyword>
<feature type="transmembrane region" description="Helical" evidence="9">
    <location>
        <begin position="856"/>
        <end position="873"/>
    </location>
</feature>
<dbReference type="SMART" id="SM00831">
    <property type="entry name" value="Cation_ATPase_N"/>
    <property type="match status" value="1"/>
</dbReference>
<dbReference type="InterPro" id="IPR006068">
    <property type="entry name" value="ATPase_P-typ_cation-transptr_C"/>
</dbReference>
<dbReference type="PRINTS" id="PR00120">
    <property type="entry name" value="HATPASE"/>
</dbReference>
<feature type="transmembrane region" description="Helical" evidence="9">
    <location>
        <begin position="340"/>
        <end position="359"/>
    </location>
</feature>
<keyword evidence="8 9" id="KW-0472">Membrane</keyword>
<keyword evidence="5" id="KW-0067">ATP-binding</keyword>
<dbReference type="Pfam" id="PF00689">
    <property type="entry name" value="Cation_ATPase_C"/>
    <property type="match status" value="1"/>
</dbReference>
<dbReference type="Gene3D" id="1.20.1110.10">
    <property type="entry name" value="Calcium-transporting ATPase, transmembrane domain"/>
    <property type="match status" value="1"/>
</dbReference>
<dbReference type="SFLD" id="SFLDG00002">
    <property type="entry name" value="C1.7:_P-type_atpase_like"/>
    <property type="match status" value="1"/>
</dbReference>
<evidence type="ECO:0000256" key="5">
    <source>
        <dbReference type="ARBA" id="ARBA00022840"/>
    </source>
</evidence>
<dbReference type="PRINTS" id="PR00119">
    <property type="entry name" value="CATATPASE"/>
</dbReference>
<dbReference type="GO" id="GO:0016887">
    <property type="term" value="F:ATP hydrolysis activity"/>
    <property type="evidence" value="ECO:0007669"/>
    <property type="project" value="InterPro"/>
</dbReference>
<dbReference type="InterPro" id="IPR044492">
    <property type="entry name" value="P_typ_ATPase_HD_dom"/>
</dbReference>
<comment type="similarity">
    <text evidence="2">Belongs to the cation transport ATPase (P-type) (TC 3.A.3) family. Type IIA subfamily.</text>
</comment>
<dbReference type="InterPro" id="IPR036412">
    <property type="entry name" value="HAD-like_sf"/>
</dbReference>
<evidence type="ECO:0000256" key="7">
    <source>
        <dbReference type="ARBA" id="ARBA00022989"/>
    </source>
</evidence>
<dbReference type="InterPro" id="IPR008250">
    <property type="entry name" value="ATPase_P-typ_transduc_dom_A_sf"/>
</dbReference>
<dbReference type="PROSITE" id="PS00154">
    <property type="entry name" value="ATPASE_E1_E2"/>
    <property type="match status" value="1"/>
</dbReference>
<dbReference type="InterPro" id="IPR023299">
    <property type="entry name" value="ATPase_P-typ_cyto_dom_N"/>
</dbReference>
<evidence type="ECO:0000256" key="6">
    <source>
        <dbReference type="ARBA" id="ARBA00022967"/>
    </source>
</evidence>
<dbReference type="GO" id="GO:0005391">
    <property type="term" value="F:P-type sodium:potassium-exchanging transporter activity"/>
    <property type="evidence" value="ECO:0007669"/>
    <property type="project" value="TreeGrafter"/>
</dbReference>
<evidence type="ECO:0000256" key="1">
    <source>
        <dbReference type="ARBA" id="ARBA00004141"/>
    </source>
</evidence>
<dbReference type="SUPFAM" id="SSF81665">
    <property type="entry name" value="Calcium ATPase, transmembrane domain M"/>
    <property type="match status" value="1"/>
</dbReference>
<evidence type="ECO:0000256" key="9">
    <source>
        <dbReference type="SAM" id="Phobius"/>
    </source>
</evidence>
<evidence type="ECO:0000256" key="2">
    <source>
        <dbReference type="ARBA" id="ARBA00005675"/>
    </source>
</evidence>
<feature type="transmembrane region" description="Helical" evidence="9">
    <location>
        <begin position="752"/>
        <end position="773"/>
    </location>
</feature>
<dbReference type="SUPFAM" id="SSF81660">
    <property type="entry name" value="Metal cation-transporting ATPase, ATP-binding domain N"/>
    <property type="match status" value="1"/>
</dbReference>
<feature type="transmembrane region" description="Helical" evidence="9">
    <location>
        <begin position="365"/>
        <end position="391"/>
    </location>
</feature>
<dbReference type="NCBIfam" id="TIGR01494">
    <property type="entry name" value="ATPase_P-type"/>
    <property type="match status" value="2"/>
</dbReference>
<feature type="transmembrane region" description="Helical" evidence="9">
    <location>
        <begin position="893"/>
        <end position="914"/>
    </location>
</feature>
<dbReference type="Pfam" id="PF00690">
    <property type="entry name" value="Cation_ATPase_N"/>
    <property type="match status" value="1"/>
</dbReference>
<dbReference type="SUPFAM" id="SSF81653">
    <property type="entry name" value="Calcium ATPase, transduction domain A"/>
    <property type="match status" value="1"/>
</dbReference>
<organism evidence="11 12">
    <name type="scientific">Sphingomonas ginsenosidivorax</name>
    <dbReference type="NCBI Taxonomy" id="862135"/>
    <lineage>
        <taxon>Bacteria</taxon>
        <taxon>Pseudomonadati</taxon>
        <taxon>Pseudomonadota</taxon>
        <taxon>Alphaproteobacteria</taxon>
        <taxon>Sphingomonadales</taxon>
        <taxon>Sphingomonadaceae</taxon>
        <taxon>Sphingomonas</taxon>
    </lineage>
</organism>
<dbReference type="SUPFAM" id="SSF56784">
    <property type="entry name" value="HAD-like"/>
    <property type="match status" value="1"/>
</dbReference>
<feature type="transmembrane region" description="Helical" evidence="9">
    <location>
        <begin position="785"/>
        <end position="804"/>
    </location>
</feature>
<dbReference type="GO" id="GO:0005886">
    <property type="term" value="C:plasma membrane"/>
    <property type="evidence" value="ECO:0007669"/>
    <property type="project" value="TreeGrafter"/>
</dbReference>
<keyword evidence="12" id="KW-1185">Reference proteome</keyword>
<name>A0A5C6UGU4_9SPHN</name>
<keyword evidence="3 9" id="KW-0812">Transmembrane</keyword>
<evidence type="ECO:0000256" key="4">
    <source>
        <dbReference type="ARBA" id="ARBA00022741"/>
    </source>
</evidence>
<dbReference type="Pfam" id="PF13246">
    <property type="entry name" value="Cation_ATPase"/>
    <property type="match status" value="1"/>
</dbReference>
<dbReference type="Gene3D" id="3.40.50.1000">
    <property type="entry name" value="HAD superfamily/HAD-like"/>
    <property type="match status" value="1"/>
</dbReference>
<dbReference type="GO" id="GO:0005524">
    <property type="term" value="F:ATP binding"/>
    <property type="evidence" value="ECO:0007669"/>
    <property type="project" value="UniProtKB-KW"/>
</dbReference>
<proteinExistence type="inferred from homology"/>
<dbReference type="Pfam" id="PF00122">
    <property type="entry name" value="E1-E2_ATPase"/>
    <property type="match status" value="1"/>
</dbReference>
<sequence length="965" mass="100087">MPDLAPSATESIRKPRVGCRARSGRRARTACVVADGDAAPAPPLCWIGVSLPVIGPRCRHHRIGRSDDHQPIDRPSGDARAMNVERPFDVAAANGPVAWHAMPAIDVAARLGTTEDGLHPRDAAARLARDGRNALARSPTPSPVLLFVRQFNSPLIYLLIAAAAISLGLGHRTDAAFIGVVLVINAAIGTFQEGRAAASLDALRGMIGHTATVRRGGVRGVVDVRDVVVGDVALLESGMAVPADMRLSSSTGLRVDQSTFSGESRTVAKDADAVVAEHTPPADRATMVLAGTMIDQGRAVGIVVATGADTALGAIDASMRSTRATPPPLSLRLDRLARQISIATIALIIPFAVILLLQGRPGDQILLLAVALAVSAIPEGLSIAVTVALAAGTRRMAARNVIVRSLPAVEGLGACTIIASDKTGTLTRNILSVERVLLADGSAFDRSDWSSHTDVLAAIARASALCNEASIGADGAPLGDTVDVALLRFAADCGVDLPALRTAARQPALPYEPANKFSTVAIDEGQGRYVFAKGAPEVVRPMCGPIDAAAIATASAMAGDGYRIIAVAASDGATTIDAMNPTGLVFLGWIGLIDPVRPEVPAAIASCARAGIGVRMVTGDHPGTALTIARGLGLSVDAAQVVTGAQMSALSDAPADLAALVLGGRVFARIEPVQKLEIVRILAASGELVAVTGDGVNDAPALRAAHIGVAMGVGGTDVARDAADLVLADDNFASIVAGVEEGRITYANVRRIVIILLATGIAEIGMFLGSVALGLPMPLTAVQLLWLNLVTNGAQDVMLGFGRGEGDELRRPPRRPDEPILDRSAIALMIPPAIVMTGLALILVDGMHRQGAPLAAIQNAVLLMTVLFQNVYVLCMRSERRSILREPPFSNPWLLLGVGVALSLHLLAMFWPALGRVVGTAPVSVATLWFCLGATATTVVVTEVTKHVVARWRRPVRPAGAPDRS</sequence>
<dbReference type="EMBL" id="VOQR01000001">
    <property type="protein sequence ID" value="TXC71983.1"/>
    <property type="molecule type" value="Genomic_DNA"/>
</dbReference>
<accession>A0A5C6UGU4</accession>
<dbReference type="Gene3D" id="2.70.150.10">
    <property type="entry name" value="Calcium-transporting ATPase, cytoplasmic transduction domain A"/>
    <property type="match status" value="1"/>
</dbReference>
<dbReference type="GO" id="GO:1902600">
    <property type="term" value="P:proton transmembrane transport"/>
    <property type="evidence" value="ECO:0007669"/>
    <property type="project" value="TreeGrafter"/>
</dbReference>
<dbReference type="SFLD" id="SFLDF00027">
    <property type="entry name" value="p-type_atpase"/>
    <property type="match status" value="1"/>
</dbReference>
<feature type="transmembrane region" description="Helical" evidence="9">
    <location>
        <begin position="926"/>
        <end position="944"/>
    </location>
</feature>
<dbReference type="Proteomes" id="UP000321250">
    <property type="component" value="Unassembled WGS sequence"/>
</dbReference>
<dbReference type="PANTHER" id="PTHR43294:SF20">
    <property type="entry name" value="P-TYPE ATPASE"/>
    <property type="match status" value="1"/>
</dbReference>
<dbReference type="InterPro" id="IPR001757">
    <property type="entry name" value="P_typ_ATPase"/>
</dbReference>